<evidence type="ECO:0000313" key="2">
    <source>
        <dbReference type="Proteomes" id="UP001143856"/>
    </source>
</evidence>
<comment type="caution">
    <text evidence="1">The sequence shown here is derived from an EMBL/GenBank/DDBJ whole genome shotgun (WGS) entry which is preliminary data.</text>
</comment>
<reference evidence="1" key="1">
    <citation type="submission" date="2022-10" db="EMBL/GenBank/DDBJ databases">
        <title>Genome Sequence of Xylaria curta.</title>
        <authorList>
            <person name="Buettner E."/>
        </authorList>
    </citation>
    <scope>NUCLEOTIDE SEQUENCE</scope>
    <source>
        <strain evidence="1">Babe10</strain>
    </source>
</reference>
<dbReference type="Proteomes" id="UP001143856">
    <property type="component" value="Unassembled WGS sequence"/>
</dbReference>
<keyword evidence="2" id="KW-1185">Reference proteome</keyword>
<sequence length="207" mass="22640">MSSSNTPGPDEWSTAATSGSQRLSMSNQGGFASMASSSGNGDHDPTKKPKKTRKNNKNNDENIDKKKHQEEDLLGMGAQFASRGHRNPIHQQVKAPYTFLSIIVKLKVFVSLLKVWPALLYWLAIRPYLSPCFRTYAFLTFHVSPGATPDTALVLPRSVVKPGCEREGPLVTALRTKPGSREIIGRCWALPAGSDFAANTKQATTKL</sequence>
<name>A0ACC1P528_9PEZI</name>
<organism evidence="1 2">
    <name type="scientific">Xylaria curta</name>
    <dbReference type="NCBI Taxonomy" id="42375"/>
    <lineage>
        <taxon>Eukaryota</taxon>
        <taxon>Fungi</taxon>
        <taxon>Dikarya</taxon>
        <taxon>Ascomycota</taxon>
        <taxon>Pezizomycotina</taxon>
        <taxon>Sordariomycetes</taxon>
        <taxon>Xylariomycetidae</taxon>
        <taxon>Xylariales</taxon>
        <taxon>Xylariaceae</taxon>
        <taxon>Xylaria</taxon>
    </lineage>
</organism>
<dbReference type="EMBL" id="JAPDGR010000953">
    <property type="protein sequence ID" value="KAJ2986390.1"/>
    <property type="molecule type" value="Genomic_DNA"/>
</dbReference>
<evidence type="ECO:0000313" key="1">
    <source>
        <dbReference type="EMBL" id="KAJ2986390.1"/>
    </source>
</evidence>
<accession>A0ACC1P528</accession>
<protein>
    <submittedName>
        <fullName evidence="1">Uncharacterized protein</fullName>
    </submittedName>
</protein>
<proteinExistence type="predicted"/>
<gene>
    <name evidence="1" type="ORF">NUW58_g5053</name>
</gene>